<accession>A0ABP8TUD3</accession>
<feature type="domain" description="EamA" evidence="7">
    <location>
        <begin position="18"/>
        <end position="143"/>
    </location>
</feature>
<evidence type="ECO:0000313" key="8">
    <source>
        <dbReference type="EMBL" id="GAA4613833.1"/>
    </source>
</evidence>
<name>A0ABP8TUD3_9ACTN</name>
<dbReference type="InterPro" id="IPR000620">
    <property type="entry name" value="EamA_dom"/>
</dbReference>
<sequence length="322" mass="32676">MRNHDNATRRSAVALPPGFSAAALGVLAFSFTFPATEFALRDFGPYLIGIGRAGIAAVLAAVALRLMRAPWPHGRQWASLGVVALGIVFGFPLLSTLALDHGSSSSHAAVVVGLLPVATAVFAVVRAGERPSSVFWAASLAGAALIVAFTLRNGVGRFAPADALLLGAMLTAGLGYAEGGRLAREMPGPQVVSWALVLVAPITIPVTVALFAATSGHWSGAAVTGLAYVSGVSMFLGFFAWYAGLAKAGVARASQVQLAQPLLTLLWSWLLLGEHAGAGTVVAAAGVLLCVLIAQRARVSRTAAARPAATPEVASPGAAGKG</sequence>
<protein>
    <submittedName>
        <fullName evidence="8">DMT family transporter</fullName>
    </submittedName>
</protein>
<proteinExistence type="inferred from homology"/>
<keyword evidence="5 6" id="KW-0472">Membrane</keyword>
<feature type="transmembrane region" description="Helical" evidence="6">
    <location>
        <begin position="43"/>
        <end position="66"/>
    </location>
</feature>
<feature type="transmembrane region" description="Helical" evidence="6">
    <location>
        <begin position="78"/>
        <end position="99"/>
    </location>
</feature>
<gene>
    <name evidence="8" type="ORF">GCM10023195_60130</name>
</gene>
<organism evidence="8 9">
    <name type="scientific">Actinoallomurus liliacearum</name>
    <dbReference type="NCBI Taxonomy" id="1080073"/>
    <lineage>
        <taxon>Bacteria</taxon>
        <taxon>Bacillati</taxon>
        <taxon>Actinomycetota</taxon>
        <taxon>Actinomycetes</taxon>
        <taxon>Streptosporangiales</taxon>
        <taxon>Thermomonosporaceae</taxon>
        <taxon>Actinoallomurus</taxon>
    </lineage>
</organism>
<evidence type="ECO:0000256" key="6">
    <source>
        <dbReference type="SAM" id="Phobius"/>
    </source>
</evidence>
<evidence type="ECO:0000256" key="3">
    <source>
        <dbReference type="ARBA" id="ARBA00022692"/>
    </source>
</evidence>
<dbReference type="Proteomes" id="UP001500212">
    <property type="component" value="Unassembled WGS sequence"/>
</dbReference>
<dbReference type="Pfam" id="PF00892">
    <property type="entry name" value="EamA"/>
    <property type="match status" value="2"/>
</dbReference>
<evidence type="ECO:0000256" key="5">
    <source>
        <dbReference type="ARBA" id="ARBA00023136"/>
    </source>
</evidence>
<feature type="transmembrane region" description="Helical" evidence="6">
    <location>
        <begin position="12"/>
        <end position="31"/>
    </location>
</feature>
<comment type="caution">
    <text evidence="8">The sequence shown here is derived from an EMBL/GenBank/DDBJ whole genome shotgun (WGS) entry which is preliminary data.</text>
</comment>
<dbReference type="InterPro" id="IPR037185">
    <property type="entry name" value="EmrE-like"/>
</dbReference>
<dbReference type="PANTHER" id="PTHR32322:SF2">
    <property type="entry name" value="EAMA DOMAIN-CONTAINING PROTEIN"/>
    <property type="match status" value="1"/>
</dbReference>
<dbReference type="SUPFAM" id="SSF103481">
    <property type="entry name" value="Multidrug resistance efflux transporter EmrE"/>
    <property type="match status" value="2"/>
</dbReference>
<keyword evidence="4 6" id="KW-1133">Transmembrane helix</keyword>
<dbReference type="EMBL" id="BAABHJ010000023">
    <property type="protein sequence ID" value="GAA4613833.1"/>
    <property type="molecule type" value="Genomic_DNA"/>
</dbReference>
<feature type="transmembrane region" description="Helical" evidence="6">
    <location>
        <begin position="276"/>
        <end position="294"/>
    </location>
</feature>
<evidence type="ECO:0000313" key="9">
    <source>
        <dbReference type="Proteomes" id="UP001500212"/>
    </source>
</evidence>
<comment type="similarity">
    <text evidence="2">Belongs to the EamA transporter family.</text>
</comment>
<dbReference type="RefSeq" id="WP_345361932.1">
    <property type="nucleotide sequence ID" value="NZ_BAABHJ010000023.1"/>
</dbReference>
<keyword evidence="9" id="KW-1185">Reference proteome</keyword>
<feature type="transmembrane region" description="Helical" evidence="6">
    <location>
        <begin position="105"/>
        <end position="125"/>
    </location>
</feature>
<feature type="transmembrane region" description="Helical" evidence="6">
    <location>
        <begin position="191"/>
        <end position="213"/>
    </location>
</feature>
<reference evidence="9" key="1">
    <citation type="journal article" date="2019" name="Int. J. Syst. Evol. Microbiol.">
        <title>The Global Catalogue of Microorganisms (GCM) 10K type strain sequencing project: providing services to taxonomists for standard genome sequencing and annotation.</title>
        <authorList>
            <consortium name="The Broad Institute Genomics Platform"/>
            <consortium name="The Broad Institute Genome Sequencing Center for Infectious Disease"/>
            <person name="Wu L."/>
            <person name="Ma J."/>
        </authorList>
    </citation>
    <scope>NUCLEOTIDE SEQUENCE [LARGE SCALE GENOMIC DNA]</scope>
    <source>
        <strain evidence="9">JCM 17938</strain>
    </source>
</reference>
<dbReference type="PANTHER" id="PTHR32322">
    <property type="entry name" value="INNER MEMBRANE TRANSPORTER"/>
    <property type="match status" value="1"/>
</dbReference>
<evidence type="ECO:0000256" key="4">
    <source>
        <dbReference type="ARBA" id="ARBA00022989"/>
    </source>
</evidence>
<feature type="domain" description="EamA" evidence="7">
    <location>
        <begin position="161"/>
        <end position="293"/>
    </location>
</feature>
<feature type="transmembrane region" description="Helical" evidence="6">
    <location>
        <begin position="225"/>
        <end position="243"/>
    </location>
</feature>
<keyword evidence="3 6" id="KW-0812">Transmembrane</keyword>
<evidence type="ECO:0000259" key="7">
    <source>
        <dbReference type="Pfam" id="PF00892"/>
    </source>
</evidence>
<evidence type="ECO:0000256" key="2">
    <source>
        <dbReference type="ARBA" id="ARBA00007362"/>
    </source>
</evidence>
<feature type="transmembrane region" description="Helical" evidence="6">
    <location>
        <begin position="134"/>
        <end position="152"/>
    </location>
</feature>
<evidence type="ECO:0000256" key="1">
    <source>
        <dbReference type="ARBA" id="ARBA00004141"/>
    </source>
</evidence>
<dbReference type="InterPro" id="IPR050638">
    <property type="entry name" value="AA-Vitamin_Transporters"/>
</dbReference>
<comment type="subcellular location">
    <subcellularLocation>
        <location evidence="1">Membrane</location>
        <topology evidence="1">Multi-pass membrane protein</topology>
    </subcellularLocation>
</comment>